<evidence type="ECO:0000256" key="5">
    <source>
        <dbReference type="ARBA" id="ARBA00022691"/>
    </source>
</evidence>
<evidence type="ECO:0000256" key="11">
    <source>
        <dbReference type="ARBA" id="ARBA00051352"/>
    </source>
</evidence>
<dbReference type="EMBL" id="CACRZD030000002">
    <property type="protein sequence ID" value="CAA6656032.1"/>
    <property type="molecule type" value="Genomic_DNA"/>
</dbReference>
<keyword evidence="6" id="KW-0752">Steroid biosynthesis</keyword>
<dbReference type="EC" id="2.1.1.-" evidence="14"/>
<dbReference type="SUPFAM" id="SSF53335">
    <property type="entry name" value="S-adenosyl-L-methionine-dependent methyltransferases"/>
    <property type="match status" value="1"/>
</dbReference>
<accession>A0A7I8IGP4</accession>
<evidence type="ECO:0000256" key="12">
    <source>
        <dbReference type="ARBA" id="ARBA00057056"/>
    </source>
</evidence>
<comment type="catalytic activity">
    <reaction evidence="11">
        <text>24-methylidenelophenol + S-adenosyl-L-methionine = (Z)-24-ethylidenelophenol + S-adenosyl-L-homocysteine + H(+)</text>
        <dbReference type="Rhea" id="RHEA:21044"/>
        <dbReference type="ChEBI" id="CHEBI:15378"/>
        <dbReference type="ChEBI" id="CHEBI:29107"/>
        <dbReference type="ChEBI" id="CHEBI:33203"/>
        <dbReference type="ChEBI" id="CHEBI:57856"/>
        <dbReference type="ChEBI" id="CHEBI:59789"/>
        <dbReference type="EC" id="2.1.1.143"/>
    </reaction>
</comment>
<dbReference type="PANTHER" id="PTHR44742">
    <property type="match status" value="1"/>
</dbReference>
<comment type="similarity">
    <text evidence="13 14">Belongs to the class I-like SAM-binding methyltransferase superfamily. Erg6/SMT family.</text>
</comment>
<keyword evidence="7" id="KW-0756">Sterol biosynthesis</keyword>
<evidence type="ECO:0000256" key="7">
    <source>
        <dbReference type="ARBA" id="ARBA00023011"/>
    </source>
</evidence>
<keyword evidence="10" id="KW-0753">Steroid metabolism</keyword>
<evidence type="ECO:0000259" key="15">
    <source>
        <dbReference type="PROSITE" id="PS51685"/>
    </source>
</evidence>
<keyword evidence="9" id="KW-1207">Sterol metabolism</keyword>
<dbReference type="FunFam" id="3.40.50.150:FF:000168">
    <property type="entry name" value="Methyltransferase"/>
    <property type="match status" value="1"/>
</dbReference>
<dbReference type="PANTHER" id="PTHR44742:SF2">
    <property type="entry name" value="24-METHYLENESTEROL C-METHYLTRANSFERASE 2"/>
    <property type="match status" value="1"/>
</dbReference>
<keyword evidence="8" id="KW-0443">Lipid metabolism</keyword>
<evidence type="ECO:0000256" key="8">
    <source>
        <dbReference type="ARBA" id="ARBA00023098"/>
    </source>
</evidence>
<feature type="domain" description="SAM-dependent methyltransferase Erg6/SMT-type" evidence="15">
    <location>
        <begin position="69"/>
        <end position="346"/>
    </location>
</feature>
<dbReference type="InterPro" id="IPR030384">
    <property type="entry name" value="MeTrfase_SMT"/>
</dbReference>
<organism evidence="16">
    <name type="scientific">Spirodela intermedia</name>
    <name type="common">Intermediate duckweed</name>
    <dbReference type="NCBI Taxonomy" id="51605"/>
    <lineage>
        <taxon>Eukaryota</taxon>
        <taxon>Viridiplantae</taxon>
        <taxon>Streptophyta</taxon>
        <taxon>Embryophyta</taxon>
        <taxon>Tracheophyta</taxon>
        <taxon>Spermatophyta</taxon>
        <taxon>Magnoliopsida</taxon>
        <taxon>Liliopsida</taxon>
        <taxon>Araceae</taxon>
        <taxon>Lemnoideae</taxon>
        <taxon>Spirodela</taxon>
    </lineage>
</organism>
<comment type="function">
    <text evidence="12">Catalyzes the methyl transfer from S-adenosyl-methionine to the methylene group of 24-methylene lophenol to form 24-ethylidene lophenol.</text>
</comment>
<dbReference type="Gene3D" id="3.40.50.150">
    <property type="entry name" value="Vaccinia Virus protein VP39"/>
    <property type="match status" value="1"/>
</dbReference>
<evidence type="ECO:0000313" key="16">
    <source>
        <dbReference type="EMBL" id="CAA2616350.1"/>
    </source>
</evidence>
<keyword evidence="2" id="KW-0444">Lipid biosynthesis</keyword>
<reference evidence="16 17" key="1">
    <citation type="submission" date="2019-12" db="EMBL/GenBank/DDBJ databases">
        <authorList>
            <person name="Scholz U."/>
            <person name="Mascher M."/>
            <person name="Fiebig A."/>
        </authorList>
    </citation>
    <scope>NUCLEOTIDE SEQUENCE</scope>
</reference>
<dbReference type="EMBL" id="LR743589">
    <property type="protein sequence ID" value="CAA2616350.1"/>
    <property type="molecule type" value="Genomic_DNA"/>
</dbReference>
<dbReference type="Proteomes" id="UP001189122">
    <property type="component" value="Unassembled WGS sequence"/>
</dbReference>
<dbReference type="InterPro" id="IPR029063">
    <property type="entry name" value="SAM-dependent_MTases_sf"/>
</dbReference>
<comment type="pathway">
    <text evidence="1">Steroid biosynthesis; sterol biosynthesis.</text>
</comment>
<dbReference type="InterPro" id="IPR013705">
    <property type="entry name" value="Sterol_MeTrfase_C"/>
</dbReference>
<evidence type="ECO:0000256" key="4">
    <source>
        <dbReference type="ARBA" id="ARBA00022679"/>
    </source>
</evidence>
<evidence type="ECO:0000256" key="3">
    <source>
        <dbReference type="ARBA" id="ARBA00022603"/>
    </source>
</evidence>
<name>A0A7I8IGP4_SPIIN</name>
<evidence type="ECO:0000256" key="2">
    <source>
        <dbReference type="ARBA" id="ARBA00022516"/>
    </source>
</evidence>
<dbReference type="PROSITE" id="PS51685">
    <property type="entry name" value="SAM_MT_ERG6_SMT"/>
    <property type="match status" value="1"/>
</dbReference>
<keyword evidence="17" id="KW-1185">Reference proteome</keyword>
<evidence type="ECO:0000256" key="6">
    <source>
        <dbReference type="ARBA" id="ARBA00022955"/>
    </source>
</evidence>
<sequence>METGALVCTAALIGLGLYWFVWVMGSAEQKGKRAVELKMGSISRDKVQDKYKQYWSFFRRPNEISESARRRRSPHIYEWGWGQSFHFSPSLAGRSHLEATRIHEERASDLIGARPGHRILDVGCGVGGPMRAIAAHSRSNVVGITINEYQVSRARAHNRKAGLDSLCEVVCGNFLQMPFPDSSFDGAYSIEATCHAPKLEDVYGEIYRVLKPGGLYVSYEWVTTPLYRPEDPEQVEVIQGIERGDALPGLRRQDEIAQIAKKVGFEVVREEDLARPPAGPWWARLKMGRLAYWRNHLVIKALSFLGIAPKGVADVHEMLFLTAAHLSRGGETGIFTPMHMILCRKPLDNAAA</sequence>
<dbReference type="Pfam" id="PF08241">
    <property type="entry name" value="Methyltransf_11"/>
    <property type="match status" value="1"/>
</dbReference>
<dbReference type="InterPro" id="IPR013216">
    <property type="entry name" value="Methyltransf_11"/>
</dbReference>
<evidence type="ECO:0000256" key="1">
    <source>
        <dbReference type="ARBA" id="ARBA00004938"/>
    </source>
</evidence>
<dbReference type="GO" id="GO:0032259">
    <property type="term" value="P:methylation"/>
    <property type="evidence" value="ECO:0007669"/>
    <property type="project" value="UniProtKB-KW"/>
</dbReference>
<protein>
    <recommendedName>
        <fullName evidence="14">Methyltransferase</fullName>
        <ecNumber evidence="14">2.1.1.-</ecNumber>
    </recommendedName>
</protein>
<dbReference type="Pfam" id="PF08498">
    <property type="entry name" value="Sterol_MT_C"/>
    <property type="match status" value="1"/>
</dbReference>
<dbReference type="CDD" id="cd02440">
    <property type="entry name" value="AdoMet_MTases"/>
    <property type="match status" value="1"/>
</dbReference>
<evidence type="ECO:0000256" key="10">
    <source>
        <dbReference type="ARBA" id="ARBA00023221"/>
    </source>
</evidence>
<proteinExistence type="inferred from homology"/>
<gene>
    <name evidence="16" type="ORF">SI7747_02002572</name>
</gene>
<dbReference type="GO" id="GO:0016126">
    <property type="term" value="P:sterol biosynthetic process"/>
    <property type="evidence" value="ECO:0007669"/>
    <property type="project" value="UniProtKB-UniPathway"/>
</dbReference>
<evidence type="ECO:0000256" key="9">
    <source>
        <dbReference type="ARBA" id="ARBA00023166"/>
    </source>
</evidence>
<keyword evidence="3 13" id="KW-0489">Methyltransferase</keyword>
<keyword evidence="5 13" id="KW-0949">S-adenosyl-L-methionine</keyword>
<evidence type="ECO:0000256" key="13">
    <source>
        <dbReference type="PROSITE-ProRule" id="PRU01022"/>
    </source>
</evidence>
<dbReference type="GO" id="GO:0030797">
    <property type="term" value="F:24-methylenesterol C-methyltransferase activity"/>
    <property type="evidence" value="ECO:0007669"/>
    <property type="project" value="UniProtKB-EC"/>
</dbReference>
<evidence type="ECO:0000313" key="17">
    <source>
        <dbReference type="Proteomes" id="UP001189122"/>
    </source>
</evidence>
<keyword evidence="4 13" id="KW-0808">Transferase</keyword>
<dbReference type="UniPathway" id="UPA00766"/>
<dbReference type="AlphaFoldDB" id="A0A7I8IGP4"/>
<evidence type="ECO:0000256" key="14">
    <source>
        <dbReference type="RuleBase" id="RU362025"/>
    </source>
</evidence>